<dbReference type="AlphaFoldDB" id="A0A9N7VHP0"/>
<evidence type="ECO:0000313" key="2">
    <source>
        <dbReference type="Proteomes" id="UP001153269"/>
    </source>
</evidence>
<organism evidence="1 2">
    <name type="scientific">Pleuronectes platessa</name>
    <name type="common">European plaice</name>
    <dbReference type="NCBI Taxonomy" id="8262"/>
    <lineage>
        <taxon>Eukaryota</taxon>
        <taxon>Metazoa</taxon>
        <taxon>Chordata</taxon>
        <taxon>Craniata</taxon>
        <taxon>Vertebrata</taxon>
        <taxon>Euteleostomi</taxon>
        <taxon>Actinopterygii</taxon>
        <taxon>Neopterygii</taxon>
        <taxon>Teleostei</taxon>
        <taxon>Neoteleostei</taxon>
        <taxon>Acanthomorphata</taxon>
        <taxon>Carangaria</taxon>
        <taxon>Pleuronectiformes</taxon>
        <taxon>Pleuronectoidei</taxon>
        <taxon>Pleuronectidae</taxon>
        <taxon>Pleuronectes</taxon>
    </lineage>
</organism>
<dbReference type="EMBL" id="CADEAL010004031">
    <property type="protein sequence ID" value="CAB1449870.1"/>
    <property type="molecule type" value="Genomic_DNA"/>
</dbReference>
<dbReference type="Proteomes" id="UP001153269">
    <property type="component" value="Unassembled WGS sequence"/>
</dbReference>
<gene>
    <name evidence="1" type="ORF">PLEPLA_LOCUS37556</name>
</gene>
<evidence type="ECO:0000313" key="1">
    <source>
        <dbReference type="EMBL" id="CAB1449870.1"/>
    </source>
</evidence>
<comment type="caution">
    <text evidence="1">The sequence shown here is derived from an EMBL/GenBank/DDBJ whole genome shotgun (WGS) entry which is preliminary data.</text>
</comment>
<keyword evidence="2" id="KW-1185">Reference proteome</keyword>
<protein>
    <submittedName>
        <fullName evidence="1">Uncharacterized protein</fullName>
    </submittedName>
</protein>
<proteinExistence type="predicted"/>
<name>A0A9N7VHP0_PLEPL</name>
<reference evidence="1" key="1">
    <citation type="submission" date="2020-03" db="EMBL/GenBank/DDBJ databases">
        <authorList>
            <person name="Weist P."/>
        </authorList>
    </citation>
    <scope>NUCLEOTIDE SEQUENCE</scope>
</reference>
<sequence>MPVVFGLGLSFLSGPVGFEQKPAGRAPLFFYDSSKKAYLVGTCRDLDITAPYHGVKDFGVHLTSRFFIALPQPNCTLQGVSSYVFISDRQRRKKEEKTQNG</sequence>
<accession>A0A9N7VHP0</accession>